<reference evidence="1" key="1">
    <citation type="submission" date="2023-03" db="EMBL/GenBank/DDBJ databases">
        <title>Bacterial isolates from washroom surfaces on a university campus.</title>
        <authorList>
            <person name="Holman D.B."/>
            <person name="Gzyl K.E."/>
            <person name="Taheri A.E."/>
        </authorList>
    </citation>
    <scope>NUCLEOTIDE SEQUENCE</scope>
    <source>
        <strain evidence="1">RD03</strain>
    </source>
</reference>
<name>A0AAW6SU79_9BACI</name>
<organism evidence="1 2">
    <name type="scientific">Heyndrickxia oleronia</name>
    <dbReference type="NCBI Taxonomy" id="38875"/>
    <lineage>
        <taxon>Bacteria</taxon>
        <taxon>Bacillati</taxon>
        <taxon>Bacillota</taxon>
        <taxon>Bacilli</taxon>
        <taxon>Bacillales</taxon>
        <taxon>Bacillaceae</taxon>
        <taxon>Heyndrickxia</taxon>
    </lineage>
</organism>
<sequence>MTKKEKKSPLYVGKETYGKVPKEEAFKKALEPYFSKDKYFTKRISS</sequence>
<evidence type="ECO:0000313" key="2">
    <source>
        <dbReference type="Proteomes" id="UP001159179"/>
    </source>
</evidence>
<gene>
    <name evidence="1" type="ORF">P5X88_05490</name>
</gene>
<protein>
    <submittedName>
        <fullName evidence="1">Uncharacterized protein</fullName>
    </submittedName>
</protein>
<evidence type="ECO:0000313" key="1">
    <source>
        <dbReference type="EMBL" id="MDH5160381.1"/>
    </source>
</evidence>
<dbReference type="RefSeq" id="WP_280616040.1">
    <property type="nucleotide sequence ID" value="NZ_JAROYP010000002.1"/>
</dbReference>
<accession>A0AAW6SU79</accession>
<dbReference type="Proteomes" id="UP001159179">
    <property type="component" value="Unassembled WGS sequence"/>
</dbReference>
<dbReference type="AlphaFoldDB" id="A0AAW6SU79"/>
<dbReference type="EMBL" id="JAROYP010000002">
    <property type="protein sequence ID" value="MDH5160381.1"/>
    <property type="molecule type" value="Genomic_DNA"/>
</dbReference>
<proteinExistence type="predicted"/>
<comment type="caution">
    <text evidence="1">The sequence shown here is derived from an EMBL/GenBank/DDBJ whole genome shotgun (WGS) entry which is preliminary data.</text>
</comment>